<feature type="compositionally biased region" description="Basic and acidic residues" evidence="1">
    <location>
        <begin position="273"/>
        <end position="286"/>
    </location>
</feature>
<feature type="region of interest" description="Disordered" evidence="1">
    <location>
        <begin position="1"/>
        <end position="227"/>
    </location>
</feature>
<dbReference type="AlphaFoldDB" id="A0AAV0EJF3"/>
<feature type="compositionally biased region" description="Polar residues" evidence="1">
    <location>
        <begin position="217"/>
        <end position="227"/>
    </location>
</feature>
<feature type="region of interest" description="Disordered" evidence="1">
    <location>
        <begin position="255"/>
        <end position="289"/>
    </location>
</feature>
<proteinExistence type="predicted"/>
<evidence type="ECO:0000313" key="3">
    <source>
        <dbReference type="Proteomes" id="UP001152523"/>
    </source>
</evidence>
<evidence type="ECO:0000256" key="1">
    <source>
        <dbReference type="SAM" id="MobiDB-lite"/>
    </source>
</evidence>
<name>A0AAV0EJF3_9ASTE</name>
<dbReference type="PANTHER" id="PTHR33472">
    <property type="entry name" value="OS01G0106600 PROTEIN"/>
    <property type="match status" value="1"/>
</dbReference>
<dbReference type="PANTHER" id="PTHR33472:SF1">
    <property type="entry name" value="EXTENSIN-RELATED"/>
    <property type="match status" value="1"/>
</dbReference>
<feature type="compositionally biased region" description="Basic residues" evidence="1">
    <location>
        <begin position="201"/>
        <end position="213"/>
    </location>
</feature>
<protein>
    <submittedName>
        <fullName evidence="2">Uncharacterized protein</fullName>
    </submittedName>
</protein>
<feature type="compositionally biased region" description="Pro residues" evidence="1">
    <location>
        <begin position="129"/>
        <end position="141"/>
    </location>
</feature>
<sequence length="337" mass="36007">MDRPQQPRLPRRLSTAVYRPPAAPAPPRPVLFRPQVAAALRPPEITTPAPPPPPPLPPPPTATGVPSSDAVDPPPLPNPSAPPPPLPESDKPPAKTVTFSSRSPPPSPRKEAVVKTTDESNSDERNPVSDPPLKQPLPPSSEPETESGGRGRVPAEENDLGVVKEEITESRGTKGVISEGKAQGHEGMSGDSSESSGKMRTTTKVKDHNHRHRSSDADNNSSGTSSIITLAGENKGAIMELSPMRAKHGFIGIPLRLQQERTDGNENGGKSLKTGEKRSNNDDNRRQPPTARAAFVNNNVQGVNNSFLHGTSIHHHDPGVHLCISSKHGDNRYVKNP</sequence>
<dbReference type="Proteomes" id="UP001152523">
    <property type="component" value="Unassembled WGS sequence"/>
</dbReference>
<comment type="caution">
    <text evidence="2">The sequence shown here is derived from an EMBL/GenBank/DDBJ whole genome shotgun (WGS) entry which is preliminary data.</text>
</comment>
<feature type="compositionally biased region" description="Pro residues" evidence="1">
    <location>
        <begin position="48"/>
        <end position="61"/>
    </location>
</feature>
<feature type="compositionally biased region" description="Low complexity" evidence="1">
    <location>
        <begin position="185"/>
        <end position="196"/>
    </location>
</feature>
<dbReference type="EMBL" id="CAMAPF010000924">
    <property type="protein sequence ID" value="CAH9122204.1"/>
    <property type="molecule type" value="Genomic_DNA"/>
</dbReference>
<feature type="compositionally biased region" description="Basic and acidic residues" evidence="1">
    <location>
        <begin position="108"/>
        <end position="127"/>
    </location>
</feature>
<accession>A0AAV0EJF3</accession>
<feature type="compositionally biased region" description="Basic and acidic residues" evidence="1">
    <location>
        <begin position="162"/>
        <end position="172"/>
    </location>
</feature>
<evidence type="ECO:0000313" key="2">
    <source>
        <dbReference type="EMBL" id="CAH9122204.1"/>
    </source>
</evidence>
<organism evidence="2 3">
    <name type="scientific">Cuscuta epithymum</name>
    <dbReference type="NCBI Taxonomy" id="186058"/>
    <lineage>
        <taxon>Eukaryota</taxon>
        <taxon>Viridiplantae</taxon>
        <taxon>Streptophyta</taxon>
        <taxon>Embryophyta</taxon>
        <taxon>Tracheophyta</taxon>
        <taxon>Spermatophyta</taxon>
        <taxon>Magnoliopsida</taxon>
        <taxon>eudicotyledons</taxon>
        <taxon>Gunneridae</taxon>
        <taxon>Pentapetalae</taxon>
        <taxon>asterids</taxon>
        <taxon>lamiids</taxon>
        <taxon>Solanales</taxon>
        <taxon>Convolvulaceae</taxon>
        <taxon>Cuscuteae</taxon>
        <taxon>Cuscuta</taxon>
        <taxon>Cuscuta subgen. Cuscuta</taxon>
    </lineage>
</organism>
<reference evidence="2" key="1">
    <citation type="submission" date="2022-07" db="EMBL/GenBank/DDBJ databases">
        <authorList>
            <person name="Macas J."/>
            <person name="Novak P."/>
            <person name="Neumann P."/>
        </authorList>
    </citation>
    <scope>NUCLEOTIDE SEQUENCE</scope>
</reference>
<gene>
    <name evidence="2" type="ORF">CEPIT_LOCUS24296</name>
</gene>
<keyword evidence="3" id="KW-1185">Reference proteome</keyword>
<feature type="compositionally biased region" description="Pro residues" evidence="1">
    <location>
        <begin position="72"/>
        <end position="87"/>
    </location>
</feature>